<name>A0A0A9HER3_ARUDO</name>
<protein>
    <submittedName>
        <fullName evidence="1">Uncharacterized protein</fullName>
    </submittedName>
</protein>
<dbReference type="AlphaFoldDB" id="A0A0A9HER3"/>
<proteinExistence type="predicted"/>
<dbReference type="EMBL" id="GBRH01162271">
    <property type="protein sequence ID" value="JAE35625.1"/>
    <property type="molecule type" value="Transcribed_RNA"/>
</dbReference>
<reference evidence="1" key="2">
    <citation type="journal article" date="2015" name="Data Brief">
        <title>Shoot transcriptome of the giant reed, Arundo donax.</title>
        <authorList>
            <person name="Barrero R.A."/>
            <person name="Guerrero F.D."/>
            <person name="Moolhuijzen P."/>
            <person name="Goolsby J.A."/>
            <person name="Tidwell J."/>
            <person name="Bellgard S.E."/>
            <person name="Bellgard M.I."/>
        </authorList>
    </citation>
    <scope>NUCLEOTIDE SEQUENCE</scope>
    <source>
        <tissue evidence="1">Shoot tissue taken approximately 20 cm above the soil surface</tissue>
    </source>
</reference>
<accession>A0A0A9HER3</accession>
<organism evidence="1">
    <name type="scientific">Arundo donax</name>
    <name type="common">Giant reed</name>
    <name type="synonym">Donax arundinaceus</name>
    <dbReference type="NCBI Taxonomy" id="35708"/>
    <lineage>
        <taxon>Eukaryota</taxon>
        <taxon>Viridiplantae</taxon>
        <taxon>Streptophyta</taxon>
        <taxon>Embryophyta</taxon>
        <taxon>Tracheophyta</taxon>
        <taxon>Spermatophyta</taxon>
        <taxon>Magnoliopsida</taxon>
        <taxon>Liliopsida</taxon>
        <taxon>Poales</taxon>
        <taxon>Poaceae</taxon>
        <taxon>PACMAD clade</taxon>
        <taxon>Arundinoideae</taxon>
        <taxon>Arundineae</taxon>
        <taxon>Arundo</taxon>
    </lineage>
</organism>
<evidence type="ECO:0000313" key="1">
    <source>
        <dbReference type="EMBL" id="JAE35625.1"/>
    </source>
</evidence>
<reference evidence="1" key="1">
    <citation type="submission" date="2014-09" db="EMBL/GenBank/DDBJ databases">
        <authorList>
            <person name="Magalhaes I.L.F."/>
            <person name="Oliveira U."/>
            <person name="Santos F.R."/>
            <person name="Vidigal T.H.D.A."/>
            <person name="Brescovit A.D."/>
            <person name="Santos A.J."/>
        </authorList>
    </citation>
    <scope>NUCLEOTIDE SEQUENCE</scope>
    <source>
        <tissue evidence="1">Shoot tissue taken approximately 20 cm above the soil surface</tissue>
    </source>
</reference>
<sequence length="50" mass="5474">MRTNYQSVCFLLEFSISRGTSTISLLCFCCSASGSCSYNSVSMLMRCVSV</sequence>